<sequence length="207" mass="23296">MAFGERIKHARQHQNLTQETVATELHVTRQTISSWERGKSYPDIDSLIRLSDYYQLSLDTLLKKDPGLTDTLRKPVVLKSIQPIIKNLTIVDIIFVLALIFAHQLFMAKGLLYLMGIINILTLNKLNGFARALDNTTPYLAWTKRRSWGLLIAIGSAVMAIGLKFAHVAPLANDFTFLAASISIALVYAEITYFWQQRRAAQAGQLP</sequence>
<dbReference type="PANTHER" id="PTHR46558">
    <property type="entry name" value="TRACRIPTIONAL REGULATORY PROTEIN-RELATED-RELATED"/>
    <property type="match status" value="1"/>
</dbReference>
<evidence type="ECO:0000256" key="1">
    <source>
        <dbReference type="ARBA" id="ARBA00023125"/>
    </source>
</evidence>
<reference evidence="5" key="1">
    <citation type="journal article" date="2019" name="Int. J. Syst. Evol. Microbiol.">
        <title>The Global Catalogue of Microorganisms (GCM) 10K type strain sequencing project: providing services to taxonomists for standard genome sequencing and annotation.</title>
        <authorList>
            <consortium name="The Broad Institute Genomics Platform"/>
            <consortium name="The Broad Institute Genome Sequencing Center for Infectious Disease"/>
            <person name="Wu L."/>
            <person name="Ma J."/>
        </authorList>
    </citation>
    <scope>NUCLEOTIDE SEQUENCE [LARGE SCALE GENOMIC DNA]</scope>
    <source>
        <strain evidence="5">CCM 8908</strain>
    </source>
</reference>
<dbReference type="EMBL" id="JBHSSI010000068">
    <property type="protein sequence ID" value="MFC6261526.1"/>
    <property type="molecule type" value="Genomic_DNA"/>
</dbReference>
<dbReference type="InterPro" id="IPR001387">
    <property type="entry name" value="Cro/C1-type_HTH"/>
</dbReference>
<keyword evidence="2" id="KW-0812">Transmembrane</keyword>
<feature type="transmembrane region" description="Helical" evidence="2">
    <location>
        <begin position="175"/>
        <end position="195"/>
    </location>
</feature>
<name>A0ABW1TJM5_9LACO</name>
<protein>
    <submittedName>
        <fullName evidence="4">Helix-turn-helix domain-containing protein</fullName>
    </submittedName>
</protein>
<comment type="caution">
    <text evidence="4">The sequence shown here is derived from an EMBL/GenBank/DDBJ whole genome shotgun (WGS) entry which is preliminary data.</text>
</comment>
<dbReference type="CDD" id="cd00093">
    <property type="entry name" value="HTH_XRE"/>
    <property type="match status" value="1"/>
</dbReference>
<dbReference type="SUPFAM" id="SSF47413">
    <property type="entry name" value="lambda repressor-like DNA-binding domains"/>
    <property type="match status" value="1"/>
</dbReference>
<feature type="transmembrane region" description="Helical" evidence="2">
    <location>
        <begin position="110"/>
        <end position="127"/>
    </location>
</feature>
<dbReference type="Pfam" id="PF01381">
    <property type="entry name" value="HTH_3"/>
    <property type="match status" value="1"/>
</dbReference>
<feature type="transmembrane region" description="Helical" evidence="2">
    <location>
        <begin position="84"/>
        <end position="104"/>
    </location>
</feature>
<dbReference type="SMART" id="SM00530">
    <property type="entry name" value="HTH_XRE"/>
    <property type="match status" value="1"/>
</dbReference>
<dbReference type="PROSITE" id="PS50943">
    <property type="entry name" value="HTH_CROC1"/>
    <property type="match status" value="1"/>
</dbReference>
<dbReference type="PANTHER" id="PTHR46558:SF13">
    <property type="entry name" value="HTH-TYPE TRANSCRIPTIONAL REGULATOR IMMR"/>
    <property type="match status" value="1"/>
</dbReference>
<keyword evidence="2" id="KW-0472">Membrane</keyword>
<feature type="domain" description="HTH cro/C1-type" evidence="3">
    <location>
        <begin position="7"/>
        <end position="61"/>
    </location>
</feature>
<proteinExistence type="predicted"/>
<accession>A0ABW1TJM5</accession>
<keyword evidence="5" id="KW-1185">Reference proteome</keyword>
<organism evidence="4 5">
    <name type="scientific">Levilactobacillus fujinensis</name>
    <dbReference type="NCBI Taxonomy" id="2486024"/>
    <lineage>
        <taxon>Bacteria</taxon>
        <taxon>Bacillati</taxon>
        <taxon>Bacillota</taxon>
        <taxon>Bacilli</taxon>
        <taxon>Lactobacillales</taxon>
        <taxon>Lactobacillaceae</taxon>
        <taxon>Levilactobacillus</taxon>
    </lineage>
</organism>
<feature type="transmembrane region" description="Helical" evidence="2">
    <location>
        <begin position="148"/>
        <end position="169"/>
    </location>
</feature>
<dbReference type="Proteomes" id="UP001596283">
    <property type="component" value="Unassembled WGS sequence"/>
</dbReference>
<dbReference type="Gene3D" id="1.10.260.40">
    <property type="entry name" value="lambda repressor-like DNA-binding domains"/>
    <property type="match status" value="1"/>
</dbReference>
<dbReference type="RefSeq" id="WP_125689037.1">
    <property type="nucleotide sequence ID" value="NZ_JBHSSI010000068.1"/>
</dbReference>
<keyword evidence="2" id="KW-1133">Transmembrane helix</keyword>
<gene>
    <name evidence="4" type="ORF">ACFP1C_11275</name>
</gene>
<evidence type="ECO:0000313" key="5">
    <source>
        <dbReference type="Proteomes" id="UP001596283"/>
    </source>
</evidence>
<evidence type="ECO:0000259" key="3">
    <source>
        <dbReference type="PROSITE" id="PS50943"/>
    </source>
</evidence>
<evidence type="ECO:0000313" key="4">
    <source>
        <dbReference type="EMBL" id="MFC6261526.1"/>
    </source>
</evidence>
<evidence type="ECO:0000256" key="2">
    <source>
        <dbReference type="SAM" id="Phobius"/>
    </source>
</evidence>
<keyword evidence="1" id="KW-0238">DNA-binding</keyword>
<dbReference type="InterPro" id="IPR010982">
    <property type="entry name" value="Lambda_DNA-bd_dom_sf"/>
</dbReference>